<dbReference type="Pfam" id="PF02534">
    <property type="entry name" value="T4SS-DNA_transf"/>
    <property type="match status" value="1"/>
</dbReference>
<feature type="compositionally biased region" description="Basic residues" evidence="1">
    <location>
        <begin position="99"/>
        <end position="118"/>
    </location>
</feature>
<evidence type="ECO:0000256" key="1">
    <source>
        <dbReference type="SAM" id="MobiDB-lite"/>
    </source>
</evidence>
<proteinExistence type="predicted"/>
<dbReference type="InterPro" id="IPR003688">
    <property type="entry name" value="TraG/VirD4"/>
</dbReference>
<keyword evidence="3" id="KW-1185">Reference proteome</keyword>
<dbReference type="EMBL" id="WMBR01000001">
    <property type="protein sequence ID" value="MXP20198.1"/>
    <property type="molecule type" value="Genomic_DNA"/>
</dbReference>
<name>A0A6L7GNS8_9ACTN</name>
<feature type="region of interest" description="Disordered" evidence="1">
    <location>
        <begin position="1"/>
        <end position="158"/>
    </location>
</feature>
<accession>A0A6L7GNS8</accession>
<reference evidence="2 3" key="1">
    <citation type="submission" date="2019-11" db="EMBL/GenBank/DDBJ databases">
        <title>Gordonia sp. nov., a novel actinobacterium isolated from mangrove soil in Hainan.</title>
        <authorList>
            <person name="Huang X."/>
            <person name="Xie Y."/>
            <person name="Chu X."/>
            <person name="Xiao K."/>
        </authorList>
    </citation>
    <scope>NUCLEOTIDE SEQUENCE [LARGE SCALE GENOMIC DNA]</scope>
    <source>
        <strain evidence="2 3">HNM0687</strain>
    </source>
</reference>
<protein>
    <submittedName>
        <fullName evidence="2">Uncharacterized protein</fullName>
    </submittedName>
</protein>
<organism evidence="2 3">
    <name type="scientific">Gordonia mangrovi</name>
    <dbReference type="NCBI Taxonomy" id="2665643"/>
    <lineage>
        <taxon>Bacteria</taxon>
        <taxon>Bacillati</taxon>
        <taxon>Actinomycetota</taxon>
        <taxon>Actinomycetes</taxon>
        <taxon>Mycobacteriales</taxon>
        <taxon>Gordoniaceae</taxon>
        <taxon>Gordonia</taxon>
    </lineage>
</organism>
<evidence type="ECO:0000313" key="2">
    <source>
        <dbReference type="EMBL" id="MXP20198.1"/>
    </source>
</evidence>
<comment type="caution">
    <text evidence="2">The sequence shown here is derived from an EMBL/GenBank/DDBJ whole genome shotgun (WGS) entry which is preliminary data.</text>
</comment>
<dbReference type="Proteomes" id="UP000475545">
    <property type="component" value="Unassembled WGS sequence"/>
</dbReference>
<feature type="compositionally biased region" description="Basic residues" evidence="1">
    <location>
        <begin position="129"/>
        <end position="145"/>
    </location>
</feature>
<sequence>MHNRHIDHARARDLRVRNTVGGRGKWNPGHAGCARAAVPRRADRHQGAHQYAGLASVPPSASRDRRRPRRVHREQDPGCPTPRRTHRDIDDASRVGSSNRHRQTRTAGAHHRRRRAHRGTPCGAGTSTPRRHRTRRLRPFVRRLPPRPGDPTPPRHTHSLGVCCRCCSQSPTSYRWSWSGRRGGAVIVVSHDMHSGTPVVVDDESHALGLGPARSGKTSGKLVPTILTHRRPVIVASSKPGVFEATIDQRLDDGPACVFAITPDDLPRHPRVRATSWSPLTGCASWDNALRRAQSLPTAESHESDYETSLFFESQGERLLAALLHAAAKARFSVEDVARWLLLGDLTEPIRVLTAADATWARHRSNPIRRAQMPSRPVPSTHRTAGGAERLRDYGQFEVDRMVRTTIAATADGLVPLRETRTQIRSRGR</sequence>
<feature type="compositionally biased region" description="Basic and acidic residues" evidence="1">
    <location>
        <begin position="1"/>
        <end position="16"/>
    </location>
</feature>
<gene>
    <name evidence="2" type="ORF">GIY30_02280</name>
</gene>
<evidence type="ECO:0000313" key="3">
    <source>
        <dbReference type="Proteomes" id="UP000475545"/>
    </source>
</evidence>
<dbReference type="GO" id="GO:0016020">
    <property type="term" value="C:membrane"/>
    <property type="evidence" value="ECO:0007669"/>
    <property type="project" value="InterPro"/>
</dbReference>
<dbReference type="AlphaFoldDB" id="A0A6L7GNS8"/>